<accession>A0A6J7JHD3</accession>
<evidence type="ECO:0000313" key="1">
    <source>
        <dbReference type="EMBL" id="CAB4942259.1"/>
    </source>
</evidence>
<dbReference type="Pfam" id="PF17957">
    <property type="entry name" value="Big_7"/>
    <property type="match status" value="1"/>
</dbReference>
<protein>
    <submittedName>
        <fullName evidence="1">Unannotated protein</fullName>
    </submittedName>
</protein>
<dbReference type="InterPro" id="IPR013783">
    <property type="entry name" value="Ig-like_fold"/>
</dbReference>
<dbReference type="AlphaFoldDB" id="A0A6J7JHD3"/>
<reference evidence="1" key="1">
    <citation type="submission" date="2020-05" db="EMBL/GenBank/DDBJ databases">
        <authorList>
            <person name="Chiriac C."/>
            <person name="Salcher M."/>
            <person name="Ghai R."/>
            <person name="Kavagutti S V."/>
        </authorList>
    </citation>
    <scope>NUCLEOTIDE SEQUENCE</scope>
</reference>
<dbReference type="EMBL" id="CAFBMX010000011">
    <property type="protein sequence ID" value="CAB4942259.1"/>
    <property type="molecule type" value="Genomic_DNA"/>
</dbReference>
<proteinExistence type="predicted"/>
<gene>
    <name evidence="1" type="ORF">UFOPK3674_01895</name>
</gene>
<name>A0A6J7JHD3_9ZZZZ</name>
<organism evidence="1">
    <name type="scientific">freshwater metagenome</name>
    <dbReference type="NCBI Taxonomy" id="449393"/>
    <lineage>
        <taxon>unclassified sequences</taxon>
        <taxon>metagenomes</taxon>
        <taxon>ecological metagenomes</taxon>
    </lineage>
</organism>
<dbReference type="Gene3D" id="2.60.40.10">
    <property type="entry name" value="Immunoglobulins"/>
    <property type="match status" value="1"/>
</dbReference>
<sequence length="279" mass="28781">MSLAAAVAGAIPPPLPTVEFAAPLPPSNTRADNLTISATASEAGGHITKVVFSVQTFLAGPSVADVGDDKGTYSATIDISGLLDGTYLITAEAFDGIVDHTSSVTRNLIIDRTAPTLTLTQGPVEGEVVDPDVDFGWSASDPAPASPPLTVTCAWDAAAQGPCPPSALGPSDLVNGAHRFTIIASDALGNRTTLVRHFMVTGGSGGSSVPTVRCRVPKLKGLSLAKAKARIMAGGCTVGTVRRLANPRRRPVVVRTQSRRAGQRYVTRARINLVLGPKA</sequence>